<name>A0A0F9HLV3_9ZZZZ</name>
<proteinExistence type="predicted"/>
<sequence>YPHSNVIQFAYFIDMGTEYMPIALYFDDNEDELTISPYYLNFKFILKPTEEELINMFRSIVEHEEYYLSHNYNDLKKEHTNG</sequence>
<reference evidence="1" key="1">
    <citation type="journal article" date="2015" name="Nature">
        <title>Complex archaea that bridge the gap between prokaryotes and eukaryotes.</title>
        <authorList>
            <person name="Spang A."/>
            <person name="Saw J.H."/>
            <person name="Jorgensen S.L."/>
            <person name="Zaremba-Niedzwiedzka K."/>
            <person name="Martijn J."/>
            <person name="Lind A.E."/>
            <person name="van Eijk R."/>
            <person name="Schleper C."/>
            <person name="Guy L."/>
            <person name="Ettema T.J."/>
        </authorList>
    </citation>
    <scope>NUCLEOTIDE SEQUENCE</scope>
</reference>
<evidence type="ECO:0000313" key="1">
    <source>
        <dbReference type="EMBL" id="KKM16261.1"/>
    </source>
</evidence>
<protein>
    <submittedName>
        <fullName evidence="1">Uncharacterized protein</fullName>
    </submittedName>
</protein>
<accession>A0A0F9HLV3</accession>
<organism evidence="1">
    <name type="scientific">marine sediment metagenome</name>
    <dbReference type="NCBI Taxonomy" id="412755"/>
    <lineage>
        <taxon>unclassified sequences</taxon>
        <taxon>metagenomes</taxon>
        <taxon>ecological metagenomes</taxon>
    </lineage>
</organism>
<gene>
    <name evidence="1" type="ORF">LCGC14_1687570</name>
</gene>
<comment type="caution">
    <text evidence="1">The sequence shown here is derived from an EMBL/GenBank/DDBJ whole genome shotgun (WGS) entry which is preliminary data.</text>
</comment>
<feature type="non-terminal residue" evidence="1">
    <location>
        <position position="1"/>
    </location>
</feature>
<dbReference type="EMBL" id="LAZR01014712">
    <property type="protein sequence ID" value="KKM16261.1"/>
    <property type="molecule type" value="Genomic_DNA"/>
</dbReference>
<dbReference type="AlphaFoldDB" id="A0A0F9HLV3"/>